<dbReference type="Proteomes" id="UP000092607">
    <property type="component" value="Unassembled WGS sequence"/>
</dbReference>
<dbReference type="SUPFAM" id="SSF47413">
    <property type="entry name" value="lambda repressor-like DNA-binding domains"/>
    <property type="match status" value="1"/>
</dbReference>
<evidence type="ECO:0000313" key="4">
    <source>
        <dbReference type="EMBL" id="STZ64179.1"/>
    </source>
</evidence>
<evidence type="ECO:0000313" key="6">
    <source>
        <dbReference type="Proteomes" id="UP000254437"/>
    </source>
</evidence>
<dbReference type="PANTHER" id="PTHR46797:SF1">
    <property type="entry name" value="METHYLPHOSPHONATE SYNTHASE"/>
    <property type="match status" value="1"/>
</dbReference>
<dbReference type="CDD" id="cd00093">
    <property type="entry name" value="HTH_XRE"/>
    <property type="match status" value="1"/>
</dbReference>
<dbReference type="EMBL" id="LZMS01000054">
    <property type="protein sequence ID" value="OBX63076.1"/>
    <property type="molecule type" value="Genomic_DNA"/>
</dbReference>
<reference evidence="3 5" key="1">
    <citation type="submission" date="2016-06" db="EMBL/GenBank/DDBJ databases">
        <title>Draft genome of Moraxella lacunata CCUG 57757A.</title>
        <authorList>
            <person name="Salva-Serra F."/>
            <person name="Engstrom-Jakobsson H."/>
            <person name="Thorell K."/>
            <person name="Gonzales-Siles L."/>
            <person name="Karlsson R."/>
            <person name="Boulund F."/>
            <person name="Engstrand L."/>
            <person name="Kristiansson E."/>
            <person name="Moore E."/>
        </authorList>
    </citation>
    <scope>NUCLEOTIDE SEQUENCE [LARGE SCALE GENOMIC DNA]</scope>
    <source>
        <strain evidence="3 5">CCUG 57757A</strain>
    </source>
</reference>
<dbReference type="GO" id="GO:0005829">
    <property type="term" value="C:cytosol"/>
    <property type="evidence" value="ECO:0007669"/>
    <property type="project" value="TreeGrafter"/>
</dbReference>
<proteinExistence type="predicted"/>
<dbReference type="InterPro" id="IPR001387">
    <property type="entry name" value="Cro/C1-type_HTH"/>
</dbReference>
<dbReference type="Gene3D" id="1.10.260.40">
    <property type="entry name" value="lambda repressor-like DNA-binding domains"/>
    <property type="match status" value="1"/>
</dbReference>
<dbReference type="GO" id="GO:0003700">
    <property type="term" value="F:DNA-binding transcription factor activity"/>
    <property type="evidence" value="ECO:0007669"/>
    <property type="project" value="TreeGrafter"/>
</dbReference>
<dbReference type="InterPro" id="IPR050807">
    <property type="entry name" value="TransReg_Diox_bact_type"/>
</dbReference>
<dbReference type="RefSeq" id="WP_065255233.1">
    <property type="nucleotide sequence ID" value="NZ_JARDJM010000018.1"/>
</dbReference>
<sequence>MNIGKAIKLCRNQKGFTKTKLAEISGLSISYLTLLEQGKRDPNISSIEKICSALDIPTTILIFLATENDERKNISPELSEKLSYLALSLMNESNG</sequence>
<feature type="domain" description="HTH cro/C1-type" evidence="2">
    <location>
        <begin position="7"/>
        <end position="61"/>
    </location>
</feature>
<dbReference type="PROSITE" id="PS50943">
    <property type="entry name" value="HTH_CROC1"/>
    <property type="match status" value="1"/>
</dbReference>
<dbReference type="InterPro" id="IPR010982">
    <property type="entry name" value="Lambda_DNA-bd_dom_sf"/>
</dbReference>
<name>A0A1B8Q2D0_MORLA</name>
<dbReference type="STRING" id="477.A9309_06070"/>
<accession>A0A1B8Q2D0</accession>
<keyword evidence="1" id="KW-0238">DNA-binding</keyword>
<dbReference type="Pfam" id="PF01381">
    <property type="entry name" value="HTH_3"/>
    <property type="match status" value="1"/>
</dbReference>
<evidence type="ECO:0000259" key="2">
    <source>
        <dbReference type="PROSITE" id="PS50943"/>
    </source>
</evidence>
<dbReference type="AlphaFoldDB" id="A0A1B8Q2D0"/>
<protein>
    <submittedName>
        <fullName evidence="3 4">Transcriptional regulator</fullName>
    </submittedName>
</protein>
<gene>
    <name evidence="4" type="primary">sinR</name>
    <name evidence="3" type="ORF">A9309_06070</name>
    <name evidence="4" type="ORF">NCTC10359_02627</name>
</gene>
<dbReference type="PANTHER" id="PTHR46797">
    <property type="entry name" value="HTH-TYPE TRANSCRIPTIONAL REGULATOR"/>
    <property type="match status" value="1"/>
</dbReference>
<dbReference type="EMBL" id="UGQU01000004">
    <property type="protein sequence ID" value="STZ64179.1"/>
    <property type="molecule type" value="Genomic_DNA"/>
</dbReference>
<dbReference type="Proteomes" id="UP000254437">
    <property type="component" value="Unassembled WGS sequence"/>
</dbReference>
<dbReference type="OrthoDB" id="6302218at2"/>
<evidence type="ECO:0000313" key="5">
    <source>
        <dbReference type="Proteomes" id="UP000092607"/>
    </source>
</evidence>
<evidence type="ECO:0000313" key="3">
    <source>
        <dbReference type="EMBL" id="OBX63076.1"/>
    </source>
</evidence>
<reference evidence="4 6" key="2">
    <citation type="submission" date="2018-06" db="EMBL/GenBank/DDBJ databases">
        <authorList>
            <consortium name="Pathogen Informatics"/>
            <person name="Doyle S."/>
        </authorList>
    </citation>
    <scope>NUCLEOTIDE SEQUENCE [LARGE SCALE GENOMIC DNA]</scope>
    <source>
        <strain evidence="4 6">NCTC10359</strain>
    </source>
</reference>
<evidence type="ECO:0000256" key="1">
    <source>
        <dbReference type="ARBA" id="ARBA00023125"/>
    </source>
</evidence>
<dbReference type="GO" id="GO:0003677">
    <property type="term" value="F:DNA binding"/>
    <property type="evidence" value="ECO:0007669"/>
    <property type="project" value="UniProtKB-KW"/>
</dbReference>
<organism evidence="3 5">
    <name type="scientific">Moraxella lacunata</name>
    <dbReference type="NCBI Taxonomy" id="477"/>
    <lineage>
        <taxon>Bacteria</taxon>
        <taxon>Pseudomonadati</taxon>
        <taxon>Pseudomonadota</taxon>
        <taxon>Gammaproteobacteria</taxon>
        <taxon>Moraxellales</taxon>
        <taxon>Moraxellaceae</taxon>
        <taxon>Moraxella</taxon>
    </lineage>
</organism>
<dbReference type="SMART" id="SM00530">
    <property type="entry name" value="HTH_XRE"/>
    <property type="match status" value="1"/>
</dbReference>